<dbReference type="Pfam" id="PF21245">
    <property type="entry name" value="PI4KB-PIK1_PIK"/>
    <property type="match status" value="1"/>
</dbReference>
<evidence type="ECO:0000313" key="21">
    <source>
        <dbReference type="Proteomes" id="UP000515152"/>
    </source>
</evidence>
<dbReference type="CDD" id="cd05168">
    <property type="entry name" value="PI4Kc_III_beta"/>
    <property type="match status" value="1"/>
</dbReference>
<keyword evidence="14" id="KW-0472">Membrane</keyword>
<dbReference type="GO" id="GO:0005524">
    <property type="term" value="F:ATP binding"/>
    <property type="evidence" value="ECO:0007669"/>
    <property type="project" value="UniProtKB-KW"/>
</dbReference>
<evidence type="ECO:0000256" key="8">
    <source>
        <dbReference type="ARBA" id="ARBA00022777"/>
    </source>
</evidence>
<dbReference type="InterPro" id="IPR049160">
    <property type="entry name" value="PI4KB-PIK1_PIK"/>
</dbReference>
<evidence type="ECO:0000256" key="1">
    <source>
        <dbReference type="ARBA" id="ARBA00001936"/>
    </source>
</evidence>
<evidence type="ECO:0000256" key="11">
    <source>
        <dbReference type="ARBA" id="ARBA00022840"/>
    </source>
</evidence>
<evidence type="ECO:0000256" key="10">
    <source>
        <dbReference type="ARBA" id="ARBA00022824"/>
    </source>
</evidence>
<evidence type="ECO:0000256" key="16">
    <source>
        <dbReference type="ARBA" id="ARBA00037860"/>
    </source>
</evidence>
<comment type="similarity">
    <text evidence="4">Belongs to the PI3/PI4-kinase family. Type III PI4K subfamily.</text>
</comment>
<dbReference type="SUPFAM" id="SSF56112">
    <property type="entry name" value="Protein kinase-like (PK-like)"/>
    <property type="match status" value="1"/>
</dbReference>
<dbReference type="PANTHER" id="PTHR10048">
    <property type="entry name" value="PHOSPHATIDYLINOSITOL KINASE"/>
    <property type="match status" value="1"/>
</dbReference>
<keyword evidence="21" id="KW-1185">Reference proteome</keyword>
<protein>
    <recommendedName>
        <fullName evidence="17">Phosphatidylinositol 4-kinase beta</fullName>
        <ecNumber evidence="5">2.7.1.67</ecNumber>
    </recommendedName>
</protein>
<feature type="region of interest" description="Disordered" evidence="18">
    <location>
        <begin position="1"/>
        <end position="70"/>
    </location>
</feature>
<organism evidence="21 22">
    <name type="scientific">Clupea harengus</name>
    <name type="common">Atlantic herring</name>
    <dbReference type="NCBI Taxonomy" id="7950"/>
    <lineage>
        <taxon>Eukaryota</taxon>
        <taxon>Metazoa</taxon>
        <taxon>Chordata</taxon>
        <taxon>Craniata</taxon>
        <taxon>Vertebrata</taxon>
        <taxon>Euteleostomi</taxon>
        <taxon>Actinopterygii</taxon>
        <taxon>Neopterygii</taxon>
        <taxon>Teleostei</taxon>
        <taxon>Clupei</taxon>
        <taxon>Clupeiformes</taxon>
        <taxon>Clupeoidei</taxon>
        <taxon>Clupeidae</taxon>
        <taxon>Clupea</taxon>
    </lineage>
</organism>
<dbReference type="RefSeq" id="XP_012692937.2">
    <property type="nucleotide sequence ID" value="XM_012837483.3"/>
</dbReference>
<feature type="region of interest" description="Disordered" evidence="18">
    <location>
        <begin position="131"/>
        <end position="174"/>
    </location>
</feature>
<evidence type="ECO:0000256" key="9">
    <source>
        <dbReference type="ARBA" id="ARBA00022787"/>
    </source>
</evidence>
<evidence type="ECO:0000256" key="7">
    <source>
        <dbReference type="ARBA" id="ARBA00022741"/>
    </source>
</evidence>
<evidence type="ECO:0000259" key="20">
    <source>
        <dbReference type="PROSITE" id="PS51545"/>
    </source>
</evidence>
<comment type="subcellular location">
    <subcellularLocation>
        <location evidence="3">Mitochondrion outer membrane</location>
        <topology evidence="3">Peripheral membrane protein</topology>
    </subcellularLocation>
    <subcellularLocation>
        <location evidence="16">Rough endoplasmic reticulum membrane</location>
        <topology evidence="16">Peripheral membrane protein</topology>
    </subcellularLocation>
</comment>
<comment type="cofactor">
    <cofactor evidence="1">
        <name>Mn(2+)</name>
        <dbReference type="ChEBI" id="CHEBI:29035"/>
    </cofactor>
</comment>
<dbReference type="InterPro" id="IPR015433">
    <property type="entry name" value="PI3/4_kinase"/>
</dbReference>
<dbReference type="Pfam" id="PF00454">
    <property type="entry name" value="PI3_PI4_kinase"/>
    <property type="match status" value="1"/>
</dbReference>
<keyword evidence="10" id="KW-0256">Endoplasmic reticulum</keyword>
<evidence type="ECO:0000256" key="6">
    <source>
        <dbReference type="ARBA" id="ARBA00022679"/>
    </source>
</evidence>
<dbReference type="Gene3D" id="1.10.1070.11">
    <property type="entry name" value="Phosphatidylinositol 3-/4-kinase, catalytic domain"/>
    <property type="match status" value="1"/>
</dbReference>
<keyword evidence="12" id="KW-0443">Lipid metabolism</keyword>
<dbReference type="AlphaFoldDB" id="A0A6P3W9N3"/>
<dbReference type="InterPro" id="IPR001263">
    <property type="entry name" value="PI3K_accessory_dom"/>
</dbReference>
<evidence type="ECO:0000256" key="12">
    <source>
        <dbReference type="ARBA" id="ARBA00023098"/>
    </source>
</evidence>
<comment type="catalytic activity">
    <reaction evidence="15">
        <text>a 1,2-diacyl-sn-glycero-3-phospho-(1D-myo-inositol) + ATP = a 1,2-diacyl-sn-glycero-3-phospho-(1D-myo-inositol 4-phosphate) + ADP + H(+)</text>
        <dbReference type="Rhea" id="RHEA:19877"/>
        <dbReference type="ChEBI" id="CHEBI:15378"/>
        <dbReference type="ChEBI" id="CHEBI:30616"/>
        <dbReference type="ChEBI" id="CHEBI:57880"/>
        <dbReference type="ChEBI" id="CHEBI:58178"/>
        <dbReference type="ChEBI" id="CHEBI:456216"/>
        <dbReference type="EC" id="2.7.1.67"/>
    </reaction>
    <physiologicalReaction direction="left-to-right" evidence="15">
        <dbReference type="Rhea" id="RHEA:19878"/>
    </physiologicalReaction>
</comment>
<keyword evidence="9" id="KW-1000">Mitochondrion outer membrane</keyword>
<dbReference type="Gene3D" id="3.30.1010.10">
    <property type="entry name" value="Phosphatidylinositol 3-kinase Catalytic Subunit, Chain A, domain 4"/>
    <property type="match status" value="1"/>
</dbReference>
<feature type="region of interest" description="Disordered" evidence="18">
    <location>
        <begin position="313"/>
        <end position="362"/>
    </location>
</feature>
<dbReference type="PANTHER" id="PTHR10048:SF22">
    <property type="entry name" value="PHOSPHATIDYLINOSITOL 4-KINASE BETA"/>
    <property type="match status" value="1"/>
</dbReference>
<dbReference type="GO" id="GO:0046854">
    <property type="term" value="P:phosphatidylinositol phosphate biosynthetic process"/>
    <property type="evidence" value="ECO:0007669"/>
    <property type="project" value="InterPro"/>
</dbReference>
<dbReference type="SMART" id="SM00146">
    <property type="entry name" value="PI3Kc"/>
    <property type="match status" value="1"/>
</dbReference>
<dbReference type="GO" id="GO:0048015">
    <property type="term" value="P:phosphatidylinositol-mediated signaling"/>
    <property type="evidence" value="ECO:0007669"/>
    <property type="project" value="TreeGrafter"/>
</dbReference>
<dbReference type="PROSITE" id="PS50290">
    <property type="entry name" value="PI3_4_KINASE_3"/>
    <property type="match status" value="1"/>
</dbReference>
<evidence type="ECO:0000256" key="4">
    <source>
        <dbReference type="ARBA" id="ARBA00006209"/>
    </source>
</evidence>
<reference evidence="22" key="1">
    <citation type="submission" date="2025-08" db="UniProtKB">
        <authorList>
            <consortium name="RefSeq"/>
        </authorList>
    </citation>
    <scope>IDENTIFICATION</scope>
</reference>
<dbReference type="InterPro" id="IPR011009">
    <property type="entry name" value="Kinase-like_dom_sf"/>
</dbReference>
<feature type="domain" description="PI3K/PI4K catalytic" evidence="19">
    <location>
        <begin position="577"/>
        <end position="843"/>
    </location>
</feature>
<evidence type="ECO:0000256" key="15">
    <source>
        <dbReference type="ARBA" id="ARBA00036767"/>
    </source>
</evidence>
<keyword evidence="13" id="KW-0496">Mitochondrion</keyword>
<feature type="compositionally biased region" description="Low complexity" evidence="18">
    <location>
        <begin position="20"/>
        <end position="70"/>
    </location>
</feature>
<evidence type="ECO:0000256" key="17">
    <source>
        <dbReference type="ARBA" id="ARBA00039877"/>
    </source>
</evidence>
<evidence type="ECO:0000256" key="2">
    <source>
        <dbReference type="ARBA" id="ARBA00001946"/>
    </source>
</evidence>
<dbReference type="GO" id="GO:0005741">
    <property type="term" value="C:mitochondrial outer membrane"/>
    <property type="evidence" value="ECO:0007669"/>
    <property type="project" value="UniProtKB-SubCell"/>
</dbReference>
<dbReference type="GO" id="GO:0030867">
    <property type="term" value="C:rough endoplasmic reticulum membrane"/>
    <property type="evidence" value="ECO:0007669"/>
    <property type="project" value="UniProtKB-SubCell"/>
</dbReference>
<dbReference type="OrthoDB" id="10264149at2759"/>
<dbReference type="InterPro" id="IPR000403">
    <property type="entry name" value="PI3/4_kinase_cat_dom"/>
</dbReference>
<evidence type="ECO:0000256" key="13">
    <source>
        <dbReference type="ARBA" id="ARBA00023128"/>
    </source>
</evidence>
<evidence type="ECO:0000256" key="5">
    <source>
        <dbReference type="ARBA" id="ARBA00012169"/>
    </source>
</evidence>
<keyword evidence="11" id="KW-0067">ATP-binding</keyword>
<feature type="compositionally biased region" description="Basic residues" evidence="18">
    <location>
        <begin position="164"/>
        <end position="173"/>
    </location>
</feature>
<dbReference type="InterPro" id="IPR057754">
    <property type="entry name" value="PI4-kinase_beta/PIK1_cat"/>
</dbReference>
<evidence type="ECO:0000256" key="18">
    <source>
        <dbReference type="SAM" id="MobiDB-lite"/>
    </source>
</evidence>
<feature type="domain" description="PIK helical" evidence="20">
    <location>
        <begin position="83"/>
        <end position="292"/>
    </location>
</feature>
<dbReference type="CTD" id="5298"/>
<accession>A0A6P3W9N3</accession>
<dbReference type="PROSITE" id="PS51545">
    <property type="entry name" value="PIK_HELICAL"/>
    <property type="match status" value="1"/>
</dbReference>
<dbReference type="GeneID" id="105908921"/>
<comment type="cofactor">
    <cofactor evidence="2">
        <name>Mg(2+)</name>
        <dbReference type="ChEBI" id="CHEBI:18420"/>
    </cofactor>
</comment>
<keyword evidence="6" id="KW-0808">Transferase</keyword>
<feature type="compositionally biased region" description="Polar residues" evidence="18">
    <location>
        <begin position="334"/>
        <end position="351"/>
    </location>
</feature>
<keyword evidence="7" id="KW-0547">Nucleotide-binding</keyword>
<dbReference type="InterPro" id="IPR036940">
    <property type="entry name" value="PI3/4_kinase_cat_sf"/>
</dbReference>
<sequence>MGDTEMELSPAHQQEALQKSPSASSLSLSTASSLSLPSSPSSGPQSPASPSISTSTSDGPPLTSSSSPSLDVITEGVGELTVVIDPEMAKLACQEVLQKVKFQKGELEVGLPQAAADTEMPTLANGAAIHIRDEPVSLTPAKPSTKAGEEVEPEQATPSGSGKNARRRQKQHNSSKQSWLLRLFESKLFDVSMAISYLYNSKEPGVQAYIGNRLFSFPYEDVDFYLPQLLIMYIHMDEDVGDAIKPYVVHRCRQSISFSLQCAWLLGAYSSDMHISTQRHSRGTKLRKIILSDELKPAGSRLRPPVPCPPPLAVLHHEHGLSPSKRTHQRSKSDATASISLSSNLKRTASNPKVEANQDEPVRLTPQREYIKSLMGIGKRLAALATKEQKTSRLISELSLLNHKLPARVWLPTAPFDHHVVRVPHTQAVVLNSKDKAPYLIYVEVLECENFETSNVPVRIPETRIRSTRSVENLPDCGITAEQRASCFYPVPNYDNDDEAWSVDDIGELQVELPEIHTNSCDNISQFSVDSITSQESKEPIFIAAGDIRRRLSEQLAHTPTTFRKDPEDPSAVALKEPWQEKVRRIREGSPYGHFPNWRLLSVIVKCGDDLRQELLAYQVLKQLQSIWEQEHVPLWIKPYKILVISSDSGMIEPVVNAVSIHQVKKQSQLSLLDYFLQEHGNYTTEAFLTAQRNFVQSCAGYCLICYLLQVKDRHNGNILLDSEGHIIHIDFGFILSSSPRNLGFETSAFKLTSEFVDVMGGLDGDMFNYYKMLMLQGLIAARKHMEKVVQIVEIMHQGSQLPCFHGSSTIRTLKERFHMSLTEEQLQVLVEQMVDGSMRSITTKLYDGFQYLTNGIM</sequence>
<dbReference type="FunFam" id="1.10.1070.11:FF:000004">
    <property type="entry name" value="Phosphatidylinositol 4-kinase, catalytic, beta"/>
    <property type="match status" value="1"/>
</dbReference>
<evidence type="ECO:0000256" key="14">
    <source>
        <dbReference type="ARBA" id="ARBA00023136"/>
    </source>
</evidence>
<dbReference type="Proteomes" id="UP000515152">
    <property type="component" value="Chromosome 11"/>
</dbReference>
<dbReference type="InterPro" id="IPR018936">
    <property type="entry name" value="PI3/4_kinase_CS"/>
</dbReference>
<gene>
    <name evidence="22" type="primary">pi4kb</name>
</gene>
<name>A0A6P3W9N3_CLUHA</name>
<dbReference type="PROSITE" id="PS00916">
    <property type="entry name" value="PI3_4_KINASE_2"/>
    <property type="match status" value="1"/>
</dbReference>
<evidence type="ECO:0000259" key="19">
    <source>
        <dbReference type="PROSITE" id="PS50290"/>
    </source>
</evidence>
<proteinExistence type="inferred from homology"/>
<dbReference type="GO" id="GO:0004430">
    <property type="term" value="F:1-phosphatidylinositol 4-kinase activity"/>
    <property type="evidence" value="ECO:0007669"/>
    <property type="project" value="UniProtKB-EC"/>
</dbReference>
<evidence type="ECO:0000256" key="3">
    <source>
        <dbReference type="ARBA" id="ARBA00004450"/>
    </source>
</evidence>
<dbReference type="KEGG" id="char:105908921"/>
<evidence type="ECO:0000313" key="22">
    <source>
        <dbReference type="RefSeq" id="XP_012692937.2"/>
    </source>
</evidence>
<dbReference type="EC" id="2.7.1.67" evidence="5"/>
<keyword evidence="8" id="KW-0418">Kinase</keyword>
<dbReference type="FunFam" id="3.30.1010.10:FF:000031">
    <property type="entry name" value="Phosphatidylinositol 4-kinase beta"/>
    <property type="match status" value="1"/>
</dbReference>
<dbReference type="PROSITE" id="PS00915">
    <property type="entry name" value="PI3_4_KINASE_1"/>
    <property type="match status" value="1"/>
</dbReference>